<evidence type="ECO:0000313" key="3">
    <source>
        <dbReference type="Proteomes" id="UP000682416"/>
    </source>
</evidence>
<protein>
    <submittedName>
        <fullName evidence="2">DUF4350 domain-containing protein</fullName>
    </submittedName>
</protein>
<organism evidence="2 3">
    <name type="scientific">Nocardiopsis eucommiae</name>
    <dbReference type="NCBI Taxonomy" id="2831970"/>
    <lineage>
        <taxon>Bacteria</taxon>
        <taxon>Bacillati</taxon>
        <taxon>Actinomycetota</taxon>
        <taxon>Actinomycetes</taxon>
        <taxon>Streptosporangiales</taxon>
        <taxon>Nocardiopsidaceae</taxon>
        <taxon>Nocardiopsis</taxon>
    </lineage>
</organism>
<accession>A0A975LBE4</accession>
<feature type="domain" description="DUF4350" evidence="1">
    <location>
        <begin position="54"/>
        <end position="228"/>
    </location>
</feature>
<gene>
    <name evidence="2" type="ORF">KGD82_04760</name>
</gene>
<dbReference type="Pfam" id="PF14258">
    <property type="entry name" value="DUF4350"/>
    <property type="match status" value="1"/>
</dbReference>
<sequence>MTTTAPGPVPPRSTPGRLWRAGRMPLAVITVLVVAAVLLSLGEEQFPSGYLEPGSPEPHGSRALARLLGEDSDVTVARTSPEAVRAVERSGGDTLLLLMLDHRLLPEELDTLAGLETDTFLVQPSLRSLTTFAPGADVTGRAHDDRAQAPDCALPDAALAGDAEVAGEVYSAEPGVEALGCYPSGDGFSVLQVARSDGSTTTVLGTGAPLTNRDLDAAGNAALMLNLIDAEHVVWLRPDPPQEVGSASPWDLVPPGLRWSLVPLALALLLFALWRGRRMGALVPEALPVVVRAAETTEGRAGLYQSRQARDRVGAALREGFLERSVPRLGLNPDAGPDAVVAAVAERSGADPQAVAPLLYPAQPDPYTADDAAMLRLSEELDRLSEDLR</sequence>
<name>A0A975LBE4_9ACTN</name>
<proteinExistence type="predicted"/>
<dbReference type="AlphaFoldDB" id="A0A975LBE4"/>
<evidence type="ECO:0000313" key="2">
    <source>
        <dbReference type="EMBL" id="QVJ02132.1"/>
    </source>
</evidence>
<keyword evidence="3" id="KW-1185">Reference proteome</keyword>
<reference evidence="2" key="1">
    <citation type="submission" date="2021-05" db="EMBL/GenBank/DDBJ databases">
        <authorList>
            <person name="Kaiqin L."/>
            <person name="Jian G."/>
        </authorList>
    </citation>
    <scope>NUCLEOTIDE SEQUENCE</scope>
    <source>
        <strain evidence="2">HDS5</strain>
    </source>
</reference>
<dbReference type="KEGG" id="nec:KGD82_04760"/>
<dbReference type="EMBL" id="CP074402">
    <property type="protein sequence ID" value="QVJ02132.1"/>
    <property type="molecule type" value="Genomic_DNA"/>
</dbReference>
<dbReference type="Proteomes" id="UP000682416">
    <property type="component" value="Chromosome"/>
</dbReference>
<evidence type="ECO:0000259" key="1">
    <source>
        <dbReference type="Pfam" id="PF14258"/>
    </source>
</evidence>
<dbReference type="InterPro" id="IPR025646">
    <property type="entry name" value="DUF4350"/>
</dbReference>